<dbReference type="Proteomes" id="UP000323653">
    <property type="component" value="Chromosome"/>
</dbReference>
<evidence type="ECO:0000259" key="1">
    <source>
        <dbReference type="Pfam" id="PF13280"/>
    </source>
</evidence>
<organism evidence="2 3">
    <name type="scientific">Pedobacter aquae</name>
    <dbReference type="NCBI Taxonomy" id="2605747"/>
    <lineage>
        <taxon>Bacteria</taxon>
        <taxon>Pseudomonadati</taxon>
        <taxon>Bacteroidota</taxon>
        <taxon>Sphingobacteriia</taxon>
        <taxon>Sphingobacteriales</taxon>
        <taxon>Sphingobacteriaceae</taxon>
        <taxon>Pedobacter</taxon>
    </lineage>
</organism>
<feature type="domain" description="WYL" evidence="1">
    <location>
        <begin position="157"/>
        <end position="225"/>
    </location>
</feature>
<gene>
    <name evidence="2" type="ORF">FYC62_01585</name>
</gene>
<dbReference type="RefSeq" id="WP_149073674.1">
    <property type="nucleotide sequence ID" value="NZ_CP043329.1"/>
</dbReference>
<dbReference type="PROSITE" id="PS52050">
    <property type="entry name" value="WYL"/>
    <property type="match status" value="1"/>
</dbReference>
<evidence type="ECO:0000313" key="3">
    <source>
        <dbReference type="Proteomes" id="UP000323653"/>
    </source>
</evidence>
<reference evidence="2 3" key="1">
    <citation type="submission" date="2019-08" db="EMBL/GenBank/DDBJ databases">
        <title>Pedobacter sp. nov., isolated from Han river, South Korea.</title>
        <authorList>
            <person name="Lee D.-H."/>
            <person name="Kim Y.-S."/>
            <person name="Hwang E.-M."/>
            <person name="Le Tran T.C."/>
            <person name="Cha C.-J."/>
        </authorList>
    </citation>
    <scope>NUCLEOTIDE SEQUENCE [LARGE SCALE GENOMIC DNA]</scope>
    <source>
        <strain evidence="2 3">CJ43</strain>
    </source>
</reference>
<dbReference type="InterPro" id="IPR051534">
    <property type="entry name" value="CBASS_pafABC_assoc_protein"/>
</dbReference>
<sequence length="335" mass="39381">MPVNLDALIRYHTIDKCLQNFYREWTWEDLAKACFDALDEVRYRSDKNTVSKRTIENDIKVLRSNILGYNAPIVCKKGLYSYSDRNYSIKNASLTQNDIRNIALAIETLKQYKGFHFFDNLKNAFESLEHRVTIQLYKNLNKFIHFEDTYLPTGTNYINNILDAIQNQQVLKITYQKFDSEVIKKNTLHPYLLKEFKNRWYVLGFNPNFDFLKTYALDRIKEIEILKTEIYQANNINAQSFFSNVIGVSNPTDTIQEVKIIVKPIFSNYIKTQPLHHSQVIIKEDERGLHIKLQVVHNVELETLICGYANFLVIQHPESLKKAIKKRLIDALENF</sequence>
<name>A0A5C0VF57_9SPHI</name>
<accession>A0A5C0VF57</accession>
<protein>
    <submittedName>
        <fullName evidence="2">WYL domain-containing protein</fullName>
    </submittedName>
</protein>
<evidence type="ECO:0000313" key="2">
    <source>
        <dbReference type="EMBL" id="QEK50502.1"/>
    </source>
</evidence>
<proteinExistence type="predicted"/>
<dbReference type="InterPro" id="IPR026881">
    <property type="entry name" value="WYL_dom"/>
</dbReference>
<dbReference type="EMBL" id="CP043329">
    <property type="protein sequence ID" value="QEK50502.1"/>
    <property type="molecule type" value="Genomic_DNA"/>
</dbReference>
<dbReference type="KEGG" id="pej:FYC62_01585"/>
<dbReference type="PANTHER" id="PTHR34580">
    <property type="match status" value="1"/>
</dbReference>
<dbReference type="PANTHER" id="PTHR34580:SF9">
    <property type="entry name" value="SLL5097 PROTEIN"/>
    <property type="match status" value="1"/>
</dbReference>
<keyword evidence="3" id="KW-1185">Reference proteome</keyword>
<dbReference type="AlphaFoldDB" id="A0A5C0VF57"/>
<dbReference type="Pfam" id="PF13280">
    <property type="entry name" value="WYL"/>
    <property type="match status" value="1"/>
</dbReference>